<keyword evidence="3" id="KW-0813">Transport</keyword>
<feature type="domain" description="Leucine-binding protein" evidence="5">
    <location>
        <begin position="46"/>
        <end position="374"/>
    </location>
</feature>
<dbReference type="Gene3D" id="3.40.50.2300">
    <property type="match status" value="2"/>
</dbReference>
<dbReference type="EMBL" id="PZKG01000027">
    <property type="protein sequence ID" value="PTE22209.1"/>
    <property type="molecule type" value="Genomic_DNA"/>
</dbReference>
<dbReference type="PANTHER" id="PTHR30483:SF6">
    <property type="entry name" value="PERIPLASMIC BINDING PROTEIN OF ABC TRANSPORTER FOR NATURAL AMINO ACIDS"/>
    <property type="match status" value="1"/>
</dbReference>
<evidence type="ECO:0000256" key="1">
    <source>
        <dbReference type="ARBA" id="ARBA00010062"/>
    </source>
</evidence>
<evidence type="ECO:0000256" key="3">
    <source>
        <dbReference type="ARBA" id="ARBA00022970"/>
    </source>
</evidence>
<feature type="signal peptide" evidence="4">
    <location>
        <begin position="1"/>
        <end position="26"/>
    </location>
</feature>
<evidence type="ECO:0000259" key="5">
    <source>
        <dbReference type="Pfam" id="PF13458"/>
    </source>
</evidence>
<evidence type="ECO:0000256" key="2">
    <source>
        <dbReference type="ARBA" id="ARBA00022729"/>
    </source>
</evidence>
<accession>A0A2T4JWA9</accession>
<dbReference type="InterPro" id="IPR051010">
    <property type="entry name" value="BCAA_transport"/>
</dbReference>
<organism evidence="6 7">
    <name type="scientific">Cereibacter changlensis JA139</name>
    <dbReference type="NCBI Taxonomy" id="1188249"/>
    <lineage>
        <taxon>Bacteria</taxon>
        <taxon>Pseudomonadati</taxon>
        <taxon>Pseudomonadota</taxon>
        <taxon>Alphaproteobacteria</taxon>
        <taxon>Rhodobacterales</taxon>
        <taxon>Paracoccaceae</taxon>
        <taxon>Cereibacter</taxon>
    </lineage>
</organism>
<sequence>MLSLLGLARKSLSRVAIAITALTVAACEPVSTTGAGGPAIDTNAAVPVALLVPSGSGQASDELLARSLQNAARLAIADLGNVKVDLRVYNTSGQPAQAAAMASKAVDEGAKIILGPVYAQEANAAGAAVASRGVNVLSFSNNGDIAGGNVFVLGPTFQNTADRLSRYAVRQGTTRIMVVHDSTTAGETGKTAIQRGVQRAGGSVVATSGYEFSQNGIVAAVPGIAETARSSNAQAMFLTADTAGALPMITQLLRDNNVSPEVTRFIGLTRWDIPAATLALPGVQGGWFALPDPGLYSQYQARYQTAYGEAPHPISGLAYDGIAAIGALVKQGQSDALTGRRLTQGSGFVGVNGIFRLLGDGTNERGLAVAQIRNNQVAVIDPAPRSFGGAGF</sequence>
<dbReference type="RefSeq" id="WP_107663445.1">
    <property type="nucleotide sequence ID" value="NZ_PZKG01000027.1"/>
</dbReference>
<comment type="caution">
    <text evidence="6">The sequence shown here is derived from an EMBL/GenBank/DDBJ whole genome shotgun (WGS) entry which is preliminary data.</text>
</comment>
<dbReference type="Proteomes" id="UP000241010">
    <property type="component" value="Unassembled WGS sequence"/>
</dbReference>
<dbReference type="OrthoDB" id="7210494at2"/>
<dbReference type="AlphaFoldDB" id="A0A2T4JWA9"/>
<protein>
    <submittedName>
        <fullName evidence="6">Penicillin-binding protein activator</fullName>
    </submittedName>
</protein>
<reference evidence="6 7" key="1">
    <citation type="submission" date="2018-03" db="EMBL/GenBank/DDBJ databases">
        <title>Cereibacter changlensis.</title>
        <authorList>
            <person name="Meyer T.E."/>
            <person name="Miller S."/>
            <person name="Lodha T."/>
            <person name="Gandham S."/>
            <person name="Chintalapati S."/>
            <person name="Chintalapati V.R."/>
        </authorList>
    </citation>
    <scope>NUCLEOTIDE SEQUENCE [LARGE SCALE GENOMIC DNA]</scope>
    <source>
        <strain evidence="6 7">JA139</strain>
    </source>
</reference>
<keyword evidence="3" id="KW-0029">Amino-acid transport</keyword>
<dbReference type="PANTHER" id="PTHR30483">
    <property type="entry name" value="LEUCINE-SPECIFIC-BINDING PROTEIN"/>
    <property type="match status" value="1"/>
</dbReference>
<gene>
    <name evidence="6" type="ORF">C5F48_08320</name>
</gene>
<evidence type="ECO:0000256" key="4">
    <source>
        <dbReference type="SAM" id="SignalP"/>
    </source>
</evidence>
<proteinExistence type="inferred from homology"/>
<evidence type="ECO:0000313" key="6">
    <source>
        <dbReference type="EMBL" id="PTE22209.1"/>
    </source>
</evidence>
<dbReference type="CDD" id="cd06339">
    <property type="entry name" value="PBP1_YraM_LppC_lipoprotein-like"/>
    <property type="match status" value="1"/>
</dbReference>
<feature type="chain" id="PRO_5015728608" evidence="4">
    <location>
        <begin position="27"/>
        <end position="392"/>
    </location>
</feature>
<keyword evidence="2 4" id="KW-0732">Signal</keyword>
<comment type="similarity">
    <text evidence="1">Belongs to the leucine-binding protein family.</text>
</comment>
<dbReference type="Pfam" id="PF13458">
    <property type="entry name" value="Peripla_BP_6"/>
    <property type="match status" value="1"/>
</dbReference>
<dbReference type="GO" id="GO:0006865">
    <property type="term" value="P:amino acid transport"/>
    <property type="evidence" value="ECO:0007669"/>
    <property type="project" value="UniProtKB-KW"/>
</dbReference>
<keyword evidence="7" id="KW-1185">Reference proteome</keyword>
<dbReference type="InterPro" id="IPR028082">
    <property type="entry name" value="Peripla_BP_I"/>
</dbReference>
<name>A0A2T4JWA9_9RHOB</name>
<dbReference type="SUPFAM" id="SSF53822">
    <property type="entry name" value="Periplasmic binding protein-like I"/>
    <property type="match status" value="1"/>
</dbReference>
<evidence type="ECO:0000313" key="7">
    <source>
        <dbReference type="Proteomes" id="UP000241010"/>
    </source>
</evidence>
<dbReference type="InterPro" id="IPR028081">
    <property type="entry name" value="Leu-bd"/>
</dbReference>